<keyword evidence="3" id="KW-1185">Reference proteome</keyword>
<evidence type="ECO:0008006" key="4">
    <source>
        <dbReference type="Google" id="ProtNLM"/>
    </source>
</evidence>
<protein>
    <recommendedName>
        <fullName evidence="4">Secreted protein</fullName>
    </recommendedName>
</protein>
<reference evidence="3" key="1">
    <citation type="journal article" date="2015" name="Nat. Genet.">
        <title>The genome and transcriptome of the zoonotic hookworm Ancylostoma ceylanicum identify infection-specific gene families.</title>
        <authorList>
            <person name="Schwarz E.M."/>
            <person name="Hu Y."/>
            <person name="Antoshechkin I."/>
            <person name="Miller M.M."/>
            <person name="Sternberg P.W."/>
            <person name="Aroian R.V."/>
        </authorList>
    </citation>
    <scope>NUCLEOTIDE SEQUENCE</scope>
    <source>
        <strain evidence="3">HY135</strain>
    </source>
</reference>
<organism evidence="2 3">
    <name type="scientific">Ancylostoma ceylanicum</name>
    <dbReference type="NCBI Taxonomy" id="53326"/>
    <lineage>
        <taxon>Eukaryota</taxon>
        <taxon>Metazoa</taxon>
        <taxon>Ecdysozoa</taxon>
        <taxon>Nematoda</taxon>
        <taxon>Chromadorea</taxon>
        <taxon>Rhabditida</taxon>
        <taxon>Rhabditina</taxon>
        <taxon>Rhabditomorpha</taxon>
        <taxon>Strongyloidea</taxon>
        <taxon>Ancylostomatidae</taxon>
        <taxon>Ancylostomatinae</taxon>
        <taxon>Ancylostoma</taxon>
    </lineage>
</organism>
<evidence type="ECO:0000313" key="2">
    <source>
        <dbReference type="EMBL" id="EYC44075.1"/>
    </source>
</evidence>
<proteinExistence type="predicted"/>
<dbReference type="OrthoDB" id="10261598at2759"/>
<feature type="chain" id="PRO_5001491726" description="Secreted protein" evidence="1">
    <location>
        <begin position="19"/>
        <end position="116"/>
    </location>
</feature>
<evidence type="ECO:0000313" key="3">
    <source>
        <dbReference type="Proteomes" id="UP000024635"/>
    </source>
</evidence>
<feature type="signal peptide" evidence="1">
    <location>
        <begin position="1"/>
        <end position="18"/>
    </location>
</feature>
<dbReference type="Proteomes" id="UP000024635">
    <property type="component" value="Unassembled WGS sequence"/>
</dbReference>
<gene>
    <name evidence="2" type="primary">Acey_s0473.g2110</name>
    <name evidence="2" type="ORF">Y032_0473g2110</name>
</gene>
<comment type="caution">
    <text evidence="2">The sequence shown here is derived from an EMBL/GenBank/DDBJ whole genome shotgun (WGS) entry which is preliminary data.</text>
</comment>
<accession>A0A016WWQ5</accession>
<keyword evidence="1" id="KW-0732">Signal</keyword>
<evidence type="ECO:0000256" key="1">
    <source>
        <dbReference type="SAM" id="SignalP"/>
    </source>
</evidence>
<dbReference type="EMBL" id="JARK01000073">
    <property type="protein sequence ID" value="EYC44075.1"/>
    <property type="molecule type" value="Genomic_DNA"/>
</dbReference>
<dbReference type="AlphaFoldDB" id="A0A016WWQ5"/>
<name>A0A016WWQ5_9BILA</name>
<sequence>MCVCVCVCACVCVYVCVCVHDNQPSKTENTYTIVFSASVMHGKVANFNFYLKFQLPKFFCTSVGMSDTSLRLLDRTKEKRRARRTKNNKDRGCAGACVGKMIGDGLLLWRRCAGVG</sequence>